<reference evidence="2 4" key="1">
    <citation type="submission" date="2020-04" db="EMBL/GenBank/DDBJ databases">
        <authorList>
            <person name="De Canck E."/>
        </authorList>
    </citation>
    <scope>NUCLEOTIDE SEQUENCE [LARGE SCALE GENOMIC DNA]</scope>
    <source>
        <strain evidence="2 4">LMG 9964</strain>
    </source>
</reference>
<dbReference type="EMBL" id="JBFPKE010000002">
    <property type="protein sequence ID" value="MEX3750062.1"/>
    <property type="molecule type" value="Genomic_DNA"/>
</dbReference>
<evidence type="ECO:0000256" key="1">
    <source>
        <dbReference type="SAM" id="MobiDB-lite"/>
    </source>
</evidence>
<gene>
    <name evidence="3" type="ORF">AB3X84_08625</name>
    <name evidence="2" type="ORF">LMG9964_03504</name>
</gene>
<dbReference type="Proteomes" id="UP001558535">
    <property type="component" value="Unassembled WGS sequence"/>
</dbReference>
<evidence type="ECO:0000313" key="2">
    <source>
        <dbReference type="EMBL" id="CAB4049843.1"/>
    </source>
</evidence>
<evidence type="ECO:0000313" key="5">
    <source>
        <dbReference type="Proteomes" id="UP001558535"/>
    </source>
</evidence>
<dbReference type="RefSeq" id="WP_167330863.1">
    <property type="nucleotide sequence ID" value="NZ_CADILN010000004.1"/>
</dbReference>
<dbReference type="AlphaFoldDB" id="A0A6J5K5Y4"/>
<dbReference type="Proteomes" id="UP000494102">
    <property type="component" value="Unassembled WGS sequence"/>
</dbReference>
<evidence type="ECO:0000313" key="4">
    <source>
        <dbReference type="Proteomes" id="UP000494102"/>
    </source>
</evidence>
<keyword evidence="5" id="KW-1185">Reference proteome</keyword>
<sequence>MTSESARPTPPRQTPNDPTAGDRRLSDEQKQSARDEPAPPDPGRGADLPDPNEVGEDG</sequence>
<protein>
    <submittedName>
        <fullName evidence="2">Uncharacterized protein</fullName>
    </submittedName>
</protein>
<proteinExistence type="predicted"/>
<feature type="region of interest" description="Disordered" evidence="1">
    <location>
        <begin position="1"/>
        <end position="58"/>
    </location>
</feature>
<evidence type="ECO:0000313" key="3">
    <source>
        <dbReference type="EMBL" id="MEX3750062.1"/>
    </source>
</evidence>
<accession>A0A6J5K5Y4</accession>
<organism evidence="2 4">
    <name type="scientific">Paraburkholderia phenoliruptrix</name>
    <dbReference type="NCBI Taxonomy" id="252970"/>
    <lineage>
        <taxon>Bacteria</taxon>
        <taxon>Pseudomonadati</taxon>
        <taxon>Pseudomonadota</taxon>
        <taxon>Betaproteobacteria</taxon>
        <taxon>Burkholderiales</taxon>
        <taxon>Burkholderiaceae</taxon>
        <taxon>Paraburkholderia</taxon>
    </lineage>
</organism>
<name>A0A6J5K5Y4_9BURK</name>
<feature type="compositionally biased region" description="Basic and acidic residues" evidence="1">
    <location>
        <begin position="20"/>
        <end position="37"/>
    </location>
</feature>
<reference evidence="3 5" key="2">
    <citation type="submission" date="2024-07" db="EMBL/GenBank/DDBJ databases">
        <title>A survey of Mimosa microsymbionts across Brazilian biomes reveals a high diversity of Paraburkholderia nodulating endemic species, but also that Cupriavidus is common as a symbiont of widespread species.</title>
        <authorList>
            <person name="Rouws L."/>
            <person name="Barauna A."/>
            <person name="Beukes C."/>
            <person name="Rouws J.R.C."/>
            <person name="De Faria S.M."/>
            <person name="Gross E."/>
            <person name="Bueno Dos Reis Junior F."/>
            <person name="Simon M.F."/>
            <person name="Maluk M."/>
            <person name="Odee D.W."/>
            <person name="Kenicer G."/>
            <person name="Young J.P.W."/>
            <person name="Reis V.M."/>
            <person name="Zilli J."/>
            <person name="James E.K."/>
        </authorList>
    </citation>
    <scope>NUCLEOTIDE SEQUENCE [LARGE SCALE GENOMIC DNA]</scope>
    <source>
        <strain evidence="3 5">BR14375</strain>
    </source>
</reference>
<dbReference type="GeneID" id="84319904"/>
<dbReference type="EMBL" id="CADILN010000004">
    <property type="protein sequence ID" value="CAB4049843.1"/>
    <property type="molecule type" value="Genomic_DNA"/>
</dbReference>